<keyword evidence="1" id="KW-0472">Membrane</keyword>
<organism evidence="2 3">
    <name type="scientific">Corynebacterium zhongnanshanii</name>
    <dbReference type="NCBI Taxonomy" id="2768834"/>
    <lineage>
        <taxon>Bacteria</taxon>
        <taxon>Bacillati</taxon>
        <taxon>Actinomycetota</taxon>
        <taxon>Actinomycetes</taxon>
        <taxon>Mycobacteriales</taxon>
        <taxon>Corynebacteriaceae</taxon>
        <taxon>Corynebacterium</taxon>
    </lineage>
</organism>
<dbReference type="EMBL" id="WBZJ01000004">
    <property type="protein sequence ID" value="KAB3519121.1"/>
    <property type="molecule type" value="Genomic_DNA"/>
</dbReference>
<keyword evidence="3" id="KW-1185">Reference proteome</keyword>
<name>A0ABQ6VBG7_9CORY</name>
<evidence type="ECO:0008006" key="4">
    <source>
        <dbReference type="Google" id="ProtNLM"/>
    </source>
</evidence>
<sequence>MKYCGTVVYWMLLIAGLCCIPIGLAECESVTELISIAGLQVFGAGMYISFGAAMIPKAIPSKMWKLEKGDYFIQQYKGGSLIWIGFIGATVGFILPLFYPHLLSEINPGRDIFGGILFLLFSPYLIIRLLLMPHYNIIFELSDDKITFDQTGWVSTINYKDISRAIITARFFLFPMIEIYGDGTLTREYHPITTCRQKSIKSFPPIAGVAYGHVELKEFVRILEEKTQVPVERKGWGINRFLD</sequence>
<evidence type="ECO:0000256" key="1">
    <source>
        <dbReference type="SAM" id="Phobius"/>
    </source>
</evidence>
<dbReference type="Proteomes" id="UP000436181">
    <property type="component" value="Unassembled WGS sequence"/>
</dbReference>
<keyword evidence="1" id="KW-0812">Transmembrane</keyword>
<feature type="transmembrane region" description="Helical" evidence="1">
    <location>
        <begin position="37"/>
        <end position="59"/>
    </location>
</feature>
<feature type="transmembrane region" description="Helical" evidence="1">
    <location>
        <begin position="7"/>
        <end position="25"/>
    </location>
</feature>
<protein>
    <recommendedName>
        <fullName evidence="4">PH domain-containing protein</fullName>
    </recommendedName>
</protein>
<reference evidence="2 3" key="1">
    <citation type="submission" date="2019-10" db="EMBL/GenBank/DDBJ databases">
        <title>Corynebacterium sp novel species isolated from the respiratory tract of Marmot.</title>
        <authorList>
            <person name="Zhang G."/>
        </authorList>
    </citation>
    <scope>NUCLEOTIDE SEQUENCE [LARGE SCALE GENOMIC DNA]</scope>
    <source>
        <strain evidence="2 3">336</strain>
    </source>
</reference>
<proteinExistence type="predicted"/>
<feature type="transmembrane region" description="Helical" evidence="1">
    <location>
        <begin position="80"/>
        <end position="100"/>
    </location>
</feature>
<evidence type="ECO:0000313" key="3">
    <source>
        <dbReference type="Proteomes" id="UP000436181"/>
    </source>
</evidence>
<comment type="caution">
    <text evidence="2">The sequence shown here is derived from an EMBL/GenBank/DDBJ whole genome shotgun (WGS) entry which is preliminary data.</text>
</comment>
<keyword evidence="1" id="KW-1133">Transmembrane helix</keyword>
<gene>
    <name evidence="2" type="ORF">F8377_08910</name>
</gene>
<accession>A0ABQ6VBG7</accession>
<feature type="transmembrane region" description="Helical" evidence="1">
    <location>
        <begin position="112"/>
        <end position="131"/>
    </location>
</feature>
<evidence type="ECO:0000313" key="2">
    <source>
        <dbReference type="EMBL" id="KAB3519121.1"/>
    </source>
</evidence>